<dbReference type="AlphaFoldDB" id="A0A0C9TBM0"/>
<dbReference type="InterPro" id="IPR011009">
    <property type="entry name" value="Kinase-like_dom_sf"/>
</dbReference>
<protein>
    <submittedName>
        <fullName evidence="2">Unplaced genomic scaffold PAXINscaffold_293, whole genome shotgun sequence</fullName>
    </submittedName>
</protein>
<dbReference type="GO" id="GO:0005524">
    <property type="term" value="F:ATP binding"/>
    <property type="evidence" value="ECO:0007669"/>
    <property type="project" value="InterPro"/>
</dbReference>
<dbReference type="GO" id="GO:0004672">
    <property type="term" value="F:protein kinase activity"/>
    <property type="evidence" value="ECO:0007669"/>
    <property type="project" value="InterPro"/>
</dbReference>
<accession>A0A0C9TBM0</accession>
<dbReference type="SMART" id="SM00220">
    <property type="entry name" value="S_TKc"/>
    <property type="match status" value="1"/>
</dbReference>
<evidence type="ECO:0000313" key="3">
    <source>
        <dbReference type="Proteomes" id="UP000053647"/>
    </source>
</evidence>
<gene>
    <name evidence="2" type="ORF">PAXINDRAFT_172900</name>
</gene>
<reference evidence="3" key="2">
    <citation type="submission" date="2015-01" db="EMBL/GenBank/DDBJ databases">
        <title>Evolutionary Origins and Diversification of the Mycorrhizal Mutualists.</title>
        <authorList>
            <consortium name="DOE Joint Genome Institute"/>
            <consortium name="Mycorrhizal Genomics Consortium"/>
            <person name="Kohler A."/>
            <person name="Kuo A."/>
            <person name="Nagy L.G."/>
            <person name="Floudas D."/>
            <person name="Copeland A."/>
            <person name="Barry K.W."/>
            <person name="Cichocki N."/>
            <person name="Veneault-Fourrey C."/>
            <person name="LaButti K."/>
            <person name="Lindquist E.A."/>
            <person name="Lipzen A."/>
            <person name="Lundell T."/>
            <person name="Morin E."/>
            <person name="Murat C."/>
            <person name="Riley R."/>
            <person name="Ohm R."/>
            <person name="Sun H."/>
            <person name="Tunlid A."/>
            <person name="Henrissat B."/>
            <person name="Grigoriev I.V."/>
            <person name="Hibbett D.S."/>
            <person name="Martin F."/>
        </authorList>
    </citation>
    <scope>NUCLEOTIDE SEQUENCE [LARGE SCALE GENOMIC DNA]</scope>
    <source>
        <strain evidence="3">ATCC 200175</strain>
    </source>
</reference>
<sequence>MPRFLEKRKELAAQRVAQEEERKQQLLQLRLETFGRIRTQPDELGEGEEWWRDHYQWLYDAGYQLRSRYHPEWVASWKTRNLNWMDCEDSIVRLTHLMDATRLSDGRSVAIKRLEISMHPHEVAIAQYLWNEELRRDPTNHTVPIFDVLHPPHDADCALLVMPMLLRCDEHPFETIGEMVEFLRQVFEGLQFMHKKHVAHRDCMRLNIMMDGEILYDEPSHPLRPKQKRDLSGFASRRTRTERPPKYLFIDFGISRRYDASTKYPLEDPIWGGDKTVPEFQHSDEPRNSFPTDVYYLGNMIREDFMTGKVGFDFMVGLVNDMVQDDPSKRPTVDEVVARFEGIRKGLSRSKLRSRVVSKYESRFDALFRGVVHWTRRIGFVIRRIPPTPVL</sequence>
<reference evidence="2 3" key="1">
    <citation type="submission" date="2014-06" db="EMBL/GenBank/DDBJ databases">
        <authorList>
            <consortium name="DOE Joint Genome Institute"/>
            <person name="Kuo A."/>
            <person name="Kohler A."/>
            <person name="Nagy L.G."/>
            <person name="Floudas D."/>
            <person name="Copeland A."/>
            <person name="Barry K.W."/>
            <person name="Cichocki N."/>
            <person name="Veneault-Fourrey C."/>
            <person name="LaButti K."/>
            <person name="Lindquist E.A."/>
            <person name="Lipzen A."/>
            <person name="Lundell T."/>
            <person name="Morin E."/>
            <person name="Murat C."/>
            <person name="Sun H."/>
            <person name="Tunlid A."/>
            <person name="Henrissat B."/>
            <person name="Grigoriev I.V."/>
            <person name="Hibbett D.S."/>
            <person name="Martin F."/>
            <person name="Nordberg H.P."/>
            <person name="Cantor M.N."/>
            <person name="Hua S.X."/>
        </authorList>
    </citation>
    <scope>NUCLEOTIDE SEQUENCE [LARGE SCALE GENOMIC DNA]</scope>
    <source>
        <strain evidence="2 3">ATCC 200175</strain>
    </source>
</reference>
<proteinExistence type="predicted"/>
<name>A0A0C9TBM0_PAXIN</name>
<dbReference type="InterPro" id="IPR000719">
    <property type="entry name" value="Prot_kinase_dom"/>
</dbReference>
<dbReference type="PROSITE" id="PS50011">
    <property type="entry name" value="PROTEIN_KINASE_DOM"/>
    <property type="match status" value="1"/>
</dbReference>
<evidence type="ECO:0000313" key="2">
    <source>
        <dbReference type="EMBL" id="KIJ08468.1"/>
    </source>
</evidence>
<keyword evidence="3" id="KW-1185">Reference proteome</keyword>
<dbReference type="HOGENOM" id="CLU_044121_2_1_1"/>
<dbReference type="Proteomes" id="UP000053647">
    <property type="component" value="Unassembled WGS sequence"/>
</dbReference>
<dbReference type="Gene3D" id="1.10.510.10">
    <property type="entry name" value="Transferase(Phosphotransferase) domain 1"/>
    <property type="match status" value="1"/>
</dbReference>
<dbReference type="SUPFAM" id="SSF56112">
    <property type="entry name" value="Protein kinase-like (PK-like)"/>
    <property type="match status" value="1"/>
</dbReference>
<evidence type="ECO:0000259" key="1">
    <source>
        <dbReference type="PROSITE" id="PS50011"/>
    </source>
</evidence>
<feature type="domain" description="Protein kinase" evidence="1">
    <location>
        <begin position="1"/>
        <end position="391"/>
    </location>
</feature>
<organism evidence="2 3">
    <name type="scientific">Paxillus involutus ATCC 200175</name>
    <dbReference type="NCBI Taxonomy" id="664439"/>
    <lineage>
        <taxon>Eukaryota</taxon>
        <taxon>Fungi</taxon>
        <taxon>Dikarya</taxon>
        <taxon>Basidiomycota</taxon>
        <taxon>Agaricomycotina</taxon>
        <taxon>Agaricomycetes</taxon>
        <taxon>Agaricomycetidae</taxon>
        <taxon>Boletales</taxon>
        <taxon>Paxilineae</taxon>
        <taxon>Paxillaceae</taxon>
        <taxon>Paxillus</taxon>
    </lineage>
</organism>
<dbReference type="OrthoDB" id="5987198at2759"/>
<dbReference type="EMBL" id="KN819615">
    <property type="protein sequence ID" value="KIJ08468.1"/>
    <property type="molecule type" value="Genomic_DNA"/>
</dbReference>